<protein>
    <recommendedName>
        <fullName evidence="13">Helicase ATP-binding domain-containing protein</fullName>
    </recommendedName>
</protein>
<keyword evidence="7" id="KW-0347">Helicase</keyword>
<dbReference type="GO" id="GO:0005634">
    <property type="term" value="C:nucleus"/>
    <property type="evidence" value="ECO:0007669"/>
    <property type="project" value="UniProtKB-SubCell"/>
</dbReference>
<dbReference type="SMART" id="SM00491">
    <property type="entry name" value="HELICc2"/>
    <property type="match status" value="1"/>
</dbReference>
<dbReference type="InterPro" id="IPR014013">
    <property type="entry name" value="Helic_SF1/SF2_ATP-bd_DinG/Rad3"/>
</dbReference>
<comment type="similarity">
    <text evidence="3">Belongs to the DEAD box helicase family. DEAH subfamily. DDX11/CHL1 sub-subfamily.</text>
</comment>
<evidence type="ECO:0000256" key="10">
    <source>
        <dbReference type="ARBA" id="ARBA00023014"/>
    </source>
</evidence>
<dbReference type="GO" id="GO:0006139">
    <property type="term" value="P:nucleobase-containing compound metabolic process"/>
    <property type="evidence" value="ECO:0007669"/>
    <property type="project" value="InterPro"/>
</dbReference>
<dbReference type="InterPro" id="IPR013020">
    <property type="entry name" value="Rad3/Chl1-like"/>
</dbReference>
<keyword evidence="5" id="KW-0547">Nucleotide-binding</keyword>
<dbReference type="InterPro" id="IPR027417">
    <property type="entry name" value="P-loop_NTPase"/>
</dbReference>
<dbReference type="InterPro" id="IPR045028">
    <property type="entry name" value="DinG/Rad3-like"/>
</dbReference>
<keyword evidence="4" id="KW-0479">Metal-binding</keyword>
<dbReference type="GO" id="GO:0034085">
    <property type="term" value="P:establishment of sister chromatid cohesion"/>
    <property type="evidence" value="ECO:0007669"/>
    <property type="project" value="TreeGrafter"/>
</dbReference>
<evidence type="ECO:0000259" key="13">
    <source>
        <dbReference type="PROSITE" id="PS51193"/>
    </source>
</evidence>
<dbReference type="SMART" id="SM00488">
    <property type="entry name" value="DEXDc2"/>
    <property type="match status" value="1"/>
</dbReference>
<keyword evidence="6" id="KW-0378">Hydrolase</keyword>
<comment type="cofactor">
    <cofactor evidence="1">
        <name>[4Fe-4S] cluster</name>
        <dbReference type="ChEBI" id="CHEBI:49883"/>
    </cofactor>
</comment>
<dbReference type="Gene3D" id="3.40.50.300">
    <property type="entry name" value="P-loop containing nucleotide triphosphate hydrolases"/>
    <property type="match status" value="2"/>
</dbReference>
<accession>A0A0H5R6W0</accession>
<dbReference type="PROSITE" id="PS51193">
    <property type="entry name" value="HELICASE_ATP_BIND_2"/>
    <property type="match status" value="1"/>
</dbReference>
<dbReference type="NCBIfam" id="TIGR00604">
    <property type="entry name" value="rad3"/>
    <property type="match status" value="1"/>
</dbReference>
<dbReference type="Pfam" id="PF06733">
    <property type="entry name" value="DEAD_2"/>
    <property type="match status" value="1"/>
</dbReference>
<comment type="subcellular location">
    <subcellularLocation>
        <location evidence="2">Nucleus</location>
    </subcellularLocation>
</comment>
<keyword evidence="11" id="KW-0413">Isomerase</keyword>
<dbReference type="PANTHER" id="PTHR11472:SF41">
    <property type="entry name" value="ATP-DEPENDENT DNA HELICASE DDX11-RELATED"/>
    <property type="match status" value="1"/>
</dbReference>
<keyword evidence="9" id="KW-0408">Iron</keyword>
<dbReference type="EMBL" id="HACM01009423">
    <property type="protein sequence ID" value="CRZ09865.1"/>
    <property type="molecule type" value="Transcribed_RNA"/>
</dbReference>
<dbReference type="GO" id="GO:0046872">
    <property type="term" value="F:metal ion binding"/>
    <property type="evidence" value="ECO:0007669"/>
    <property type="project" value="UniProtKB-KW"/>
</dbReference>
<dbReference type="GO" id="GO:0003677">
    <property type="term" value="F:DNA binding"/>
    <property type="evidence" value="ECO:0007669"/>
    <property type="project" value="InterPro"/>
</dbReference>
<proteinExistence type="inferred from homology"/>
<dbReference type="InterPro" id="IPR006555">
    <property type="entry name" value="ATP-dep_Helicase_C"/>
</dbReference>
<evidence type="ECO:0000256" key="5">
    <source>
        <dbReference type="ARBA" id="ARBA00022741"/>
    </source>
</evidence>
<evidence type="ECO:0000256" key="2">
    <source>
        <dbReference type="ARBA" id="ARBA00004123"/>
    </source>
</evidence>
<evidence type="ECO:0000256" key="8">
    <source>
        <dbReference type="ARBA" id="ARBA00022840"/>
    </source>
</evidence>
<dbReference type="SUPFAM" id="SSF52540">
    <property type="entry name" value="P-loop containing nucleoside triphosphate hydrolases"/>
    <property type="match status" value="1"/>
</dbReference>
<feature type="domain" description="Helicase ATP-binding" evidence="13">
    <location>
        <begin position="1"/>
        <end position="360"/>
    </location>
</feature>
<evidence type="ECO:0000313" key="14">
    <source>
        <dbReference type="EMBL" id="CRZ09865.1"/>
    </source>
</evidence>
<evidence type="ECO:0000256" key="3">
    <source>
        <dbReference type="ARBA" id="ARBA00008435"/>
    </source>
</evidence>
<dbReference type="InterPro" id="IPR014001">
    <property type="entry name" value="Helicase_ATP-bd"/>
</dbReference>
<keyword evidence="8" id="KW-0067">ATP-binding</keyword>
<sequence>MQFPFPFAEPYDCQIEFMTALYEALEAGRHGIFESPTGTGKSLSIICAALHWLQNQEKKQSGDETQDWVKDFADKQRQEEYQLVEEKRKRIVKKAEQSRAKFVKRRLDRSVDSDDSELIVDFEVETREKSVEEWINCLKDSDSDDDHDQTDREHPIQVIYATRTHSQIRQFMHEFIKTPFYSQCSCVPLSSRAHLCVHDTIRFLKPSLINDACLDMISTTASKGAKKSRCEFLTPSLQKIMAAYSLQHPSDLEDIQKKGVDLRACSYFGSRLAAQTAQLLVVPYSAILSDTIRKSLGLNLKGNVVIVDEAHNLVEAVNDLYSASLSLANATKVRDALEKYLAKYHSRLKLSNTIQLKRTIFVVQALVRFLEQLNPSNPDRIMSVNDFTFEIQIDNQNLWEISTWIEGCSLVKKLVGFFEKFMKNEESVDKPMESLINFKAFFIALTNSDQDGRIIVKAETPSIRFMLLNPANAFSKITSEARCVILAGGTMQPYQFYSQQLFPGCPGNVGLFSCGHIVPPANVSAFIVASGPTKSNLTFTYSQRSLQTTLLELGRTLVNLVSIAPDGIVCFFPSYAYEAEVVLSLQENGFLDRIRARKVVFREPRESSDVQSTLDEYTLRIHSKSGKGAILFCVVGGKMSEGINFSDELARLVVVVGMPYANPNEFELQERMRYMDATHGQGSGEQYFETLCMRAVNQSIGRAIRHRADYAAIILLDERYRRPRVRQQIPSWLRNRIAEPASFGEAYGALAKFYRSHKES</sequence>
<dbReference type="Pfam" id="PF13307">
    <property type="entry name" value="Helicase_C_2"/>
    <property type="match status" value="1"/>
</dbReference>
<evidence type="ECO:0000256" key="11">
    <source>
        <dbReference type="ARBA" id="ARBA00023235"/>
    </source>
</evidence>
<dbReference type="PANTHER" id="PTHR11472">
    <property type="entry name" value="DNA REPAIR DEAD HELICASE RAD3/XP-D SUBFAMILY MEMBER"/>
    <property type="match status" value="1"/>
</dbReference>
<evidence type="ECO:0000256" key="7">
    <source>
        <dbReference type="ARBA" id="ARBA00022806"/>
    </source>
</evidence>
<evidence type="ECO:0000256" key="6">
    <source>
        <dbReference type="ARBA" id="ARBA00022801"/>
    </source>
</evidence>
<dbReference type="InterPro" id="IPR006554">
    <property type="entry name" value="Helicase-like_DEXD_c2"/>
</dbReference>
<organism evidence="14">
    <name type="scientific">Spongospora subterranea</name>
    <dbReference type="NCBI Taxonomy" id="70186"/>
    <lineage>
        <taxon>Eukaryota</taxon>
        <taxon>Sar</taxon>
        <taxon>Rhizaria</taxon>
        <taxon>Endomyxa</taxon>
        <taxon>Phytomyxea</taxon>
        <taxon>Plasmodiophorida</taxon>
        <taxon>Plasmodiophoridae</taxon>
        <taxon>Spongospora</taxon>
    </lineage>
</organism>
<dbReference type="GO" id="GO:0003678">
    <property type="term" value="F:DNA helicase activity"/>
    <property type="evidence" value="ECO:0007669"/>
    <property type="project" value="InterPro"/>
</dbReference>
<dbReference type="AlphaFoldDB" id="A0A0H5R6W0"/>
<keyword evidence="12" id="KW-0539">Nucleus</keyword>
<dbReference type="SMART" id="SM00487">
    <property type="entry name" value="DEXDc"/>
    <property type="match status" value="1"/>
</dbReference>
<evidence type="ECO:0000256" key="12">
    <source>
        <dbReference type="ARBA" id="ARBA00023242"/>
    </source>
</evidence>
<evidence type="ECO:0000256" key="4">
    <source>
        <dbReference type="ARBA" id="ARBA00022723"/>
    </source>
</evidence>
<evidence type="ECO:0000256" key="9">
    <source>
        <dbReference type="ARBA" id="ARBA00023004"/>
    </source>
</evidence>
<name>A0A0H5R6W0_9EUKA</name>
<dbReference type="GO" id="GO:0051536">
    <property type="term" value="F:iron-sulfur cluster binding"/>
    <property type="evidence" value="ECO:0007669"/>
    <property type="project" value="UniProtKB-KW"/>
</dbReference>
<dbReference type="GO" id="GO:0016818">
    <property type="term" value="F:hydrolase activity, acting on acid anhydrides, in phosphorus-containing anhydrides"/>
    <property type="evidence" value="ECO:0007669"/>
    <property type="project" value="InterPro"/>
</dbReference>
<reference evidence="14" key="1">
    <citation type="submission" date="2015-04" db="EMBL/GenBank/DDBJ databases">
        <title>The genome sequence of the plant pathogenic Rhizarian Plasmodiophora brassicae reveals insights in its biotrophic life cycle and the origin of chitin synthesis.</title>
        <authorList>
            <person name="Schwelm A."/>
            <person name="Fogelqvist J."/>
            <person name="Knaust A."/>
            <person name="Julke S."/>
            <person name="Lilja T."/>
            <person name="Dhandapani V."/>
            <person name="Bonilla-Rosso G."/>
            <person name="Karlsson M."/>
            <person name="Shevchenko A."/>
            <person name="Choi S.R."/>
            <person name="Kim H.G."/>
            <person name="Park J.Y."/>
            <person name="Lim Y.P."/>
            <person name="Ludwig-Muller J."/>
            <person name="Dixelius C."/>
        </authorList>
    </citation>
    <scope>NUCLEOTIDE SEQUENCE</scope>
    <source>
        <tissue evidence="14">Potato root galls</tissue>
    </source>
</reference>
<dbReference type="CDD" id="cd18788">
    <property type="entry name" value="SF2_C_XPD"/>
    <property type="match status" value="1"/>
</dbReference>
<dbReference type="GO" id="GO:0005524">
    <property type="term" value="F:ATP binding"/>
    <property type="evidence" value="ECO:0007669"/>
    <property type="project" value="UniProtKB-KW"/>
</dbReference>
<dbReference type="FunFam" id="3.40.50.300:FF:000135">
    <property type="entry name" value="DNA repair helicase RAD3, putative"/>
    <property type="match status" value="1"/>
</dbReference>
<keyword evidence="10" id="KW-0411">Iron-sulfur</keyword>
<dbReference type="InterPro" id="IPR010614">
    <property type="entry name" value="RAD3-like_helicase_DEAD"/>
</dbReference>
<evidence type="ECO:0000256" key="1">
    <source>
        <dbReference type="ARBA" id="ARBA00001966"/>
    </source>
</evidence>